<protein>
    <submittedName>
        <fullName evidence="2">Uncharacterized protein</fullName>
    </submittedName>
</protein>
<comment type="caution">
    <text evidence="2">The sequence shown here is derived from an EMBL/GenBank/DDBJ whole genome shotgun (WGS) entry which is preliminary data.</text>
</comment>
<sequence length="67" mass="7891">MAYRRDTMGAGQQETASGWNERENLRREKMDIEDRAKQFMPFDALKGFKEALRKKEKEVNSKENPTP</sequence>
<gene>
    <name evidence="2" type="ORF">LKD47_13075</name>
</gene>
<organism evidence="2 3">
    <name type="scientific">Roseburia amylophila</name>
    <dbReference type="NCBI Taxonomy" id="2981794"/>
    <lineage>
        <taxon>Bacteria</taxon>
        <taxon>Bacillati</taxon>
        <taxon>Bacillota</taxon>
        <taxon>Clostridia</taxon>
        <taxon>Lachnospirales</taxon>
        <taxon>Lachnospiraceae</taxon>
        <taxon>Roseburia</taxon>
    </lineage>
</organism>
<evidence type="ECO:0000256" key="1">
    <source>
        <dbReference type="SAM" id="MobiDB-lite"/>
    </source>
</evidence>
<proteinExistence type="predicted"/>
<dbReference type="EMBL" id="JAJEQW010000017">
    <property type="protein sequence ID" value="MCC2243208.1"/>
    <property type="molecule type" value="Genomic_DNA"/>
</dbReference>
<reference evidence="2" key="1">
    <citation type="submission" date="2021-10" db="EMBL/GenBank/DDBJ databases">
        <title>Anaerobic single-cell dispensing facilitates the cultivation of human gut bacteria.</title>
        <authorList>
            <person name="Afrizal A."/>
        </authorList>
    </citation>
    <scope>NUCLEOTIDE SEQUENCE</scope>
    <source>
        <strain evidence="2">CLA-AA-H204</strain>
    </source>
</reference>
<accession>A0AAW4WGV9</accession>
<evidence type="ECO:0000313" key="3">
    <source>
        <dbReference type="Proteomes" id="UP001198893"/>
    </source>
</evidence>
<dbReference type="RefSeq" id="WP_227710704.1">
    <property type="nucleotide sequence ID" value="NZ_JAJEQW010000017.1"/>
</dbReference>
<evidence type="ECO:0000313" key="2">
    <source>
        <dbReference type="EMBL" id="MCC2243208.1"/>
    </source>
</evidence>
<feature type="region of interest" description="Disordered" evidence="1">
    <location>
        <begin position="1"/>
        <end position="25"/>
    </location>
</feature>
<name>A0AAW4WGV9_9FIRM</name>
<dbReference type="Proteomes" id="UP001198893">
    <property type="component" value="Unassembled WGS sequence"/>
</dbReference>
<dbReference type="AlphaFoldDB" id="A0AAW4WGV9"/>